<dbReference type="PANTHER" id="PTHR45744">
    <property type="entry name" value="TYROSINE AMINOTRANSFERASE"/>
    <property type="match status" value="1"/>
</dbReference>
<protein>
    <submittedName>
        <fullName evidence="2">Pyridoxal phosphate-dependent aminotransferase</fullName>
    </submittedName>
</protein>
<comment type="caution">
    <text evidence="2">The sequence shown here is derived from an EMBL/GenBank/DDBJ whole genome shotgun (WGS) entry which is preliminary data.</text>
</comment>
<dbReference type="InterPro" id="IPR015424">
    <property type="entry name" value="PyrdxlP-dep_Trfase"/>
</dbReference>
<dbReference type="Gene3D" id="3.40.640.10">
    <property type="entry name" value="Type I PLP-dependent aspartate aminotransferase-like (Major domain)"/>
    <property type="match status" value="1"/>
</dbReference>
<evidence type="ECO:0000313" key="2">
    <source>
        <dbReference type="EMBL" id="MBI4252508.1"/>
    </source>
</evidence>
<keyword evidence="2" id="KW-0032">Aminotransferase</keyword>
<accession>A0A932ZVG7</accession>
<dbReference type="Proteomes" id="UP000752292">
    <property type="component" value="Unassembled WGS sequence"/>
</dbReference>
<dbReference type="PANTHER" id="PTHR45744:SF2">
    <property type="entry name" value="TYROSINE AMINOTRANSFERASE"/>
    <property type="match status" value="1"/>
</dbReference>
<gene>
    <name evidence="2" type="ORF">HY618_08620</name>
</gene>
<dbReference type="GO" id="GO:0008483">
    <property type="term" value="F:transaminase activity"/>
    <property type="evidence" value="ECO:0007669"/>
    <property type="project" value="UniProtKB-KW"/>
</dbReference>
<organism evidence="2 3">
    <name type="scientific">Tectimicrobiota bacterium</name>
    <dbReference type="NCBI Taxonomy" id="2528274"/>
    <lineage>
        <taxon>Bacteria</taxon>
        <taxon>Pseudomonadati</taxon>
        <taxon>Nitrospinota/Tectimicrobiota group</taxon>
        <taxon>Candidatus Tectimicrobiota</taxon>
    </lineage>
</organism>
<keyword evidence="2" id="KW-0808">Transferase</keyword>
<dbReference type="InterPro" id="IPR015421">
    <property type="entry name" value="PyrdxlP-dep_Trfase_major"/>
</dbReference>
<dbReference type="Pfam" id="PF00155">
    <property type="entry name" value="Aminotran_1_2"/>
    <property type="match status" value="1"/>
</dbReference>
<reference evidence="2" key="1">
    <citation type="submission" date="2020-07" db="EMBL/GenBank/DDBJ databases">
        <title>Huge and variable diversity of episymbiotic CPR bacteria and DPANN archaea in groundwater ecosystems.</title>
        <authorList>
            <person name="He C.Y."/>
            <person name="Keren R."/>
            <person name="Whittaker M."/>
            <person name="Farag I.F."/>
            <person name="Doudna J."/>
            <person name="Cate J.H.D."/>
            <person name="Banfield J.F."/>
        </authorList>
    </citation>
    <scope>NUCLEOTIDE SEQUENCE</scope>
    <source>
        <strain evidence="2">NC_groundwater_1370_Ag_S-0.2um_69_93</strain>
    </source>
</reference>
<feature type="domain" description="Aminotransferase class I/classII large" evidence="1">
    <location>
        <begin position="62"/>
        <end position="357"/>
    </location>
</feature>
<evidence type="ECO:0000313" key="3">
    <source>
        <dbReference type="Proteomes" id="UP000752292"/>
    </source>
</evidence>
<name>A0A932ZVG7_UNCTE</name>
<dbReference type="InterPro" id="IPR004839">
    <property type="entry name" value="Aminotransferase_I/II_large"/>
</dbReference>
<evidence type="ECO:0000259" key="1">
    <source>
        <dbReference type="Pfam" id="PF00155"/>
    </source>
</evidence>
<dbReference type="SUPFAM" id="SSF53383">
    <property type="entry name" value="PLP-dependent transferases"/>
    <property type="match status" value="1"/>
</dbReference>
<dbReference type="CDD" id="cd00609">
    <property type="entry name" value="AAT_like"/>
    <property type="match status" value="1"/>
</dbReference>
<proteinExistence type="predicted"/>
<dbReference type="EMBL" id="JACQRX010000376">
    <property type="protein sequence ID" value="MBI4252508.1"/>
    <property type="molecule type" value="Genomic_DNA"/>
</dbReference>
<dbReference type="GO" id="GO:0030170">
    <property type="term" value="F:pyridoxal phosphate binding"/>
    <property type="evidence" value="ECO:0007669"/>
    <property type="project" value="InterPro"/>
</dbReference>
<sequence length="387" mass="41699">MGGFSRRWAEAPGPNRLSSLVAAKKRAGAPLLDLTSTNPTRAGLPAVEGLALPPQEPASYEPDCRGLLPAREAVARYYAGWGAGVSPDDVFLTASTSEGYGFLFKLLTDPGDNILFPAPSYPLFEHLAAMESIEARPYPLARRPDGGWAYAPEAIRGARDGRTRALCLVSPNNPTGTVPDAAAWEAILALCEREGLPLILDEVFADYAWAGSRPVFPLREPAAPVFVLNGLSKVLCAPQLKLAWLCLHAPPEAKPPVRERLDLILDTYLSVNAPVQLALPRLLERREEVQAQVRARLAENRNALGALGLPLRPLPGEGGWSQVIALPEGTDEEAFALRLLERENVLTHPGYFFDIEGAHLVVSLLTPPRELARGLAAAAALARSSQE</sequence>
<dbReference type="AlphaFoldDB" id="A0A932ZVG7"/>